<accession>A0ABU5JPY8</accession>
<evidence type="ECO:0000313" key="1">
    <source>
        <dbReference type="EMBL" id="MDZ5494683.1"/>
    </source>
</evidence>
<evidence type="ECO:0008006" key="3">
    <source>
        <dbReference type="Google" id="ProtNLM"/>
    </source>
</evidence>
<dbReference type="InterPro" id="IPR022118">
    <property type="entry name" value="Peptidase_C70_AvrRpt2"/>
</dbReference>
<sequence>MHQSLMAGSPNRVLSNPACKAGCLRESLIHRSKMEASLMAGDVFPFVIQQQEQDNWCWVATTVSVAAFYEPGSLWEQCFWVDDALGTTNCCTAGSTPACNQPWPVSSGLIRVGHLDRIESGTATELEPEIAARRPVVTAILWSGGGGHAPLINGYGDVVVSLNPFVLERYLYVQDPFYGSSFVSYNSFRMAYQGLGRWVRTYYTK</sequence>
<keyword evidence="2" id="KW-1185">Reference proteome</keyword>
<proteinExistence type="predicted"/>
<gene>
    <name evidence="1" type="ORF">U2F25_35535</name>
</gene>
<organism evidence="1 2">
    <name type="scientific">Micromonospora sicca</name>
    <dbReference type="NCBI Taxonomy" id="2202420"/>
    <lineage>
        <taxon>Bacteria</taxon>
        <taxon>Bacillati</taxon>
        <taxon>Actinomycetota</taxon>
        <taxon>Actinomycetes</taxon>
        <taxon>Micromonosporales</taxon>
        <taxon>Micromonosporaceae</taxon>
        <taxon>Micromonospora</taxon>
    </lineage>
</organism>
<comment type="caution">
    <text evidence="1">The sequence shown here is derived from an EMBL/GenBank/DDBJ whole genome shotgun (WGS) entry which is preliminary data.</text>
</comment>
<evidence type="ECO:0000313" key="2">
    <source>
        <dbReference type="Proteomes" id="UP001290101"/>
    </source>
</evidence>
<reference evidence="1 2" key="1">
    <citation type="submission" date="2023-12" db="EMBL/GenBank/DDBJ databases">
        <title>Micromonospora sp. nov., isolated from Atacama Desert.</title>
        <authorList>
            <person name="Carro L."/>
            <person name="Golinska P."/>
            <person name="Klenk H.-P."/>
            <person name="Goodfellow M."/>
        </authorList>
    </citation>
    <scope>NUCLEOTIDE SEQUENCE [LARGE SCALE GENOMIC DNA]</scope>
    <source>
        <strain evidence="1 2">4G53</strain>
    </source>
</reference>
<protein>
    <recommendedName>
        <fullName evidence="3">Peptidase C39-like domain-containing protein</fullName>
    </recommendedName>
</protein>
<name>A0ABU5JPY8_9ACTN</name>
<dbReference type="Pfam" id="PF12385">
    <property type="entry name" value="Peptidase_C70"/>
    <property type="match status" value="1"/>
</dbReference>
<dbReference type="EMBL" id="JAXOTQ010000104">
    <property type="protein sequence ID" value="MDZ5494683.1"/>
    <property type="molecule type" value="Genomic_DNA"/>
</dbReference>
<dbReference type="Proteomes" id="UP001290101">
    <property type="component" value="Unassembled WGS sequence"/>
</dbReference>
<dbReference type="RefSeq" id="WP_322444129.1">
    <property type="nucleotide sequence ID" value="NZ_JAXOTQ010000104.1"/>
</dbReference>